<feature type="transmembrane region" description="Helical" evidence="7">
    <location>
        <begin position="305"/>
        <end position="327"/>
    </location>
</feature>
<evidence type="ECO:0000256" key="3">
    <source>
        <dbReference type="ARBA" id="ARBA00022475"/>
    </source>
</evidence>
<proteinExistence type="predicted"/>
<feature type="transmembrane region" description="Helical" evidence="7">
    <location>
        <begin position="279"/>
        <end position="299"/>
    </location>
</feature>
<dbReference type="CDD" id="cd17472">
    <property type="entry name" value="MFS_YajR_like"/>
    <property type="match status" value="1"/>
</dbReference>
<feature type="transmembrane region" description="Helical" evidence="7">
    <location>
        <begin position="80"/>
        <end position="98"/>
    </location>
</feature>
<accession>A0A432WHZ6</accession>
<feature type="transmembrane region" description="Helical" evidence="7">
    <location>
        <begin position="251"/>
        <end position="272"/>
    </location>
</feature>
<dbReference type="InterPro" id="IPR020846">
    <property type="entry name" value="MFS_dom"/>
</dbReference>
<dbReference type="PROSITE" id="PS50850">
    <property type="entry name" value="MFS"/>
    <property type="match status" value="1"/>
</dbReference>
<dbReference type="PANTHER" id="PTHR23517:SF2">
    <property type="entry name" value="MULTIDRUG RESISTANCE PROTEIN MDTH"/>
    <property type="match status" value="1"/>
</dbReference>
<evidence type="ECO:0000313" key="9">
    <source>
        <dbReference type="EMBL" id="RUO33420.1"/>
    </source>
</evidence>
<reference evidence="9 10" key="1">
    <citation type="journal article" date="2011" name="Front. Microbiol.">
        <title>Genomic signatures of strain selection and enhancement in Bacillus atrophaeus var. globigii, a historical biowarfare simulant.</title>
        <authorList>
            <person name="Gibbons H.S."/>
            <person name="Broomall S.M."/>
            <person name="McNew L.A."/>
            <person name="Daligault H."/>
            <person name="Chapman C."/>
            <person name="Bruce D."/>
            <person name="Karavis M."/>
            <person name="Krepps M."/>
            <person name="McGregor P.A."/>
            <person name="Hong C."/>
            <person name="Park K.H."/>
            <person name="Akmal A."/>
            <person name="Feldman A."/>
            <person name="Lin J.S."/>
            <person name="Chang W.E."/>
            <person name="Higgs B.W."/>
            <person name="Demirev P."/>
            <person name="Lindquist J."/>
            <person name="Liem A."/>
            <person name="Fochler E."/>
            <person name="Read T.D."/>
            <person name="Tapia R."/>
            <person name="Johnson S."/>
            <person name="Bishop-Lilly K.A."/>
            <person name="Detter C."/>
            <person name="Han C."/>
            <person name="Sozhamannan S."/>
            <person name="Rosenzweig C.N."/>
            <person name="Skowronski E.W."/>
        </authorList>
    </citation>
    <scope>NUCLEOTIDE SEQUENCE [LARGE SCALE GENOMIC DNA]</scope>
    <source>
        <strain evidence="9 10">GYP-17</strain>
    </source>
</reference>
<dbReference type="InterPro" id="IPR050171">
    <property type="entry name" value="MFS_Transporters"/>
</dbReference>
<feature type="transmembrane region" description="Helical" evidence="7">
    <location>
        <begin position="104"/>
        <end position="124"/>
    </location>
</feature>
<dbReference type="GO" id="GO:0005886">
    <property type="term" value="C:plasma membrane"/>
    <property type="evidence" value="ECO:0007669"/>
    <property type="project" value="UniProtKB-SubCell"/>
</dbReference>
<evidence type="ECO:0000256" key="6">
    <source>
        <dbReference type="ARBA" id="ARBA00023136"/>
    </source>
</evidence>
<dbReference type="Gene3D" id="3.30.70.100">
    <property type="match status" value="1"/>
</dbReference>
<protein>
    <submittedName>
        <fullName evidence="9">MFS transporter</fullName>
    </submittedName>
</protein>
<feature type="transmembrane region" description="Helical" evidence="7">
    <location>
        <begin position="217"/>
        <end position="239"/>
    </location>
</feature>
<keyword evidence="6 7" id="KW-0472">Membrane</keyword>
<dbReference type="RefSeq" id="WP_126776730.1">
    <property type="nucleotide sequence ID" value="NZ_PIPM01000005.1"/>
</dbReference>
<feature type="transmembrane region" description="Helical" evidence="7">
    <location>
        <begin position="45"/>
        <end position="68"/>
    </location>
</feature>
<keyword evidence="2" id="KW-0813">Transport</keyword>
<dbReference type="InterPro" id="IPR011701">
    <property type="entry name" value="MFS"/>
</dbReference>
<evidence type="ECO:0000256" key="7">
    <source>
        <dbReference type="SAM" id="Phobius"/>
    </source>
</evidence>
<comment type="caution">
    <text evidence="9">The sequence shown here is derived from an EMBL/GenBank/DDBJ whole genome shotgun (WGS) entry which is preliminary data.</text>
</comment>
<organism evidence="9 10">
    <name type="scientific">Aliidiomarina sanyensis</name>
    <dbReference type="NCBI Taxonomy" id="1249555"/>
    <lineage>
        <taxon>Bacteria</taxon>
        <taxon>Pseudomonadati</taxon>
        <taxon>Pseudomonadota</taxon>
        <taxon>Gammaproteobacteria</taxon>
        <taxon>Alteromonadales</taxon>
        <taxon>Idiomarinaceae</taxon>
        <taxon>Aliidiomarina</taxon>
    </lineage>
</organism>
<feature type="transmembrane region" description="Helical" evidence="7">
    <location>
        <begin position="167"/>
        <end position="186"/>
    </location>
</feature>
<evidence type="ECO:0000256" key="5">
    <source>
        <dbReference type="ARBA" id="ARBA00022989"/>
    </source>
</evidence>
<dbReference type="Gene3D" id="1.20.1250.20">
    <property type="entry name" value="MFS general substrate transporter like domains"/>
    <property type="match status" value="1"/>
</dbReference>
<dbReference type="InterPro" id="IPR036259">
    <property type="entry name" value="MFS_trans_sf"/>
</dbReference>
<dbReference type="Pfam" id="PF07690">
    <property type="entry name" value="MFS_1"/>
    <property type="match status" value="1"/>
</dbReference>
<dbReference type="InterPro" id="IPR005829">
    <property type="entry name" value="Sugar_transporter_CS"/>
</dbReference>
<feature type="transmembrane region" description="Helical" evidence="7">
    <location>
        <begin position="136"/>
        <end position="155"/>
    </location>
</feature>
<dbReference type="OrthoDB" id="9764259at2"/>
<dbReference type="SUPFAM" id="SSF103473">
    <property type="entry name" value="MFS general substrate transporter"/>
    <property type="match status" value="1"/>
</dbReference>
<keyword evidence="10" id="KW-1185">Reference proteome</keyword>
<name>A0A432WHZ6_9GAMM</name>
<keyword evidence="5 7" id="KW-1133">Transmembrane helix</keyword>
<feature type="transmembrane region" description="Helical" evidence="7">
    <location>
        <begin position="12"/>
        <end position="39"/>
    </location>
</feature>
<dbReference type="PROSITE" id="PS00216">
    <property type="entry name" value="SUGAR_TRANSPORT_1"/>
    <property type="match status" value="1"/>
</dbReference>
<dbReference type="Proteomes" id="UP000288405">
    <property type="component" value="Unassembled WGS sequence"/>
</dbReference>
<dbReference type="EMBL" id="PIPM01000005">
    <property type="protein sequence ID" value="RUO33420.1"/>
    <property type="molecule type" value="Genomic_DNA"/>
</dbReference>
<keyword evidence="4 7" id="KW-0812">Transmembrane</keyword>
<sequence>MKQSGLNRTEKKAAFALASVFGLRMLGLFLIMPVIAIYGQAYPDYTPFLVGIAIGAYGLTQAFLQIPMGWLSDRIGRRPVIFAGLFIFALGSVVAALADTMTGVIVGRVLQGAGAIAGAVLALAADSARDDQRPKVMAVIGMGIGLSFVLALIIAPILGEHVGMSGLFWFTAVLALGGMVLMWKVMPATHQKVPSRDVLPVPKEIGRLLQDGQLGRLNFGVFVLHLVLTAWFVTLPLQLVDAGLAAQHHSWMYLPTLILSFVVMVPMMIFLVRRKQQVLGMRLAMGMLIISLSVIALFTDQLWTIVLSVWIFFIGFNYLEASFPALLTQHAPAGSKGSASGLFTTCQFAGAFIGGVAGGYLYQQGGASAVMLFAIALLVLWVLLSHGLRQVAATTRMALPIPGVPQAMASALASDLIAAPGVEEAIVLPDEGTTYLKIKRDEYDAAAIQALIARYQNNH</sequence>
<dbReference type="GO" id="GO:0022857">
    <property type="term" value="F:transmembrane transporter activity"/>
    <property type="evidence" value="ECO:0007669"/>
    <property type="project" value="InterPro"/>
</dbReference>
<evidence type="ECO:0000256" key="4">
    <source>
        <dbReference type="ARBA" id="ARBA00022692"/>
    </source>
</evidence>
<evidence type="ECO:0000256" key="2">
    <source>
        <dbReference type="ARBA" id="ARBA00022448"/>
    </source>
</evidence>
<dbReference type="PANTHER" id="PTHR23517">
    <property type="entry name" value="RESISTANCE PROTEIN MDTM, PUTATIVE-RELATED-RELATED"/>
    <property type="match status" value="1"/>
</dbReference>
<evidence type="ECO:0000259" key="8">
    <source>
        <dbReference type="PROSITE" id="PS50850"/>
    </source>
</evidence>
<evidence type="ECO:0000313" key="10">
    <source>
        <dbReference type="Proteomes" id="UP000288405"/>
    </source>
</evidence>
<dbReference type="AlphaFoldDB" id="A0A432WHZ6"/>
<keyword evidence="3" id="KW-1003">Cell membrane</keyword>
<comment type="subcellular location">
    <subcellularLocation>
        <location evidence="1">Cell membrane</location>
        <topology evidence="1">Multi-pass membrane protein</topology>
    </subcellularLocation>
</comment>
<feature type="transmembrane region" description="Helical" evidence="7">
    <location>
        <begin position="339"/>
        <end position="362"/>
    </location>
</feature>
<gene>
    <name evidence="9" type="ORF">CWE11_06135</name>
</gene>
<feature type="transmembrane region" description="Helical" evidence="7">
    <location>
        <begin position="368"/>
        <end position="388"/>
    </location>
</feature>
<feature type="domain" description="Major facilitator superfamily (MFS) profile" evidence="8">
    <location>
        <begin position="13"/>
        <end position="393"/>
    </location>
</feature>
<evidence type="ECO:0000256" key="1">
    <source>
        <dbReference type="ARBA" id="ARBA00004651"/>
    </source>
</evidence>